<name>A0A0N7LYL6_9RHOB</name>
<evidence type="ECO:0000313" key="2">
    <source>
        <dbReference type="Proteomes" id="UP000052022"/>
    </source>
</evidence>
<dbReference type="STRING" id="928856.SAMN04488049_10990"/>
<dbReference type="CDD" id="cd16439">
    <property type="entry name" value="beta_Kdo_transferase_KpsC_2"/>
    <property type="match status" value="1"/>
</dbReference>
<keyword evidence="2" id="KW-1185">Reference proteome</keyword>
<evidence type="ECO:0000313" key="1">
    <source>
        <dbReference type="EMBL" id="CUH75209.1"/>
    </source>
</evidence>
<dbReference type="AlphaFoldDB" id="A0A0N7LYL6"/>
<proteinExistence type="predicted"/>
<dbReference type="Pfam" id="PF05159">
    <property type="entry name" value="Capsule_synth"/>
    <property type="match status" value="3"/>
</dbReference>
<dbReference type="GO" id="GO:0000271">
    <property type="term" value="P:polysaccharide biosynthetic process"/>
    <property type="evidence" value="ECO:0007669"/>
    <property type="project" value="InterPro"/>
</dbReference>
<dbReference type="CDD" id="cd16440">
    <property type="entry name" value="beta_Kdo_transferase_KpsC_1"/>
    <property type="match status" value="1"/>
</dbReference>
<accession>A0A0N7LYL6</accession>
<dbReference type="InterPro" id="IPR007833">
    <property type="entry name" value="Capsule_polysaccharide_synth"/>
</dbReference>
<organism evidence="1 2">
    <name type="scientific">Tritonibacter multivorans</name>
    <dbReference type="NCBI Taxonomy" id="928856"/>
    <lineage>
        <taxon>Bacteria</taxon>
        <taxon>Pseudomonadati</taxon>
        <taxon>Pseudomonadota</taxon>
        <taxon>Alphaproteobacteria</taxon>
        <taxon>Rhodobacterales</taxon>
        <taxon>Paracoccaceae</taxon>
        <taxon>Tritonibacter</taxon>
    </lineage>
</organism>
<protein>
    <submittedName>
        <fullName evidence="1">Capsule polysaccharide biosynthesis protein</fullName>
    </submittedName>
</protein>
<gene>
    <name evidence="1" type="ORF">TRM7557_00271</name>
</gene>
<reference evidence="1 2" key="1">
    <citation type="submission" date="2015-09" db="EMBL/GenBank/DDBJ databases">
        <authorList>
            <consortium name="Swine Surveillance"/>
        </authorList>
    </citation>
    <scope>NUCLEOTIDE SEQUENCE [LARGE SCALE GENOMIC DNA]</scope>
    <source>
        <strain evidence="1 2">CECT 7557</strain>
    </source>
</reference>
<dbReference type="OrthoDB" id="543755at2"/>
<dbReference type="Proteomes" id="UP000052022">
    <property type="component" value="Unassembled WGS sequence"/>
</dbReference>
<sequence>MAADVIPHQAGGKRSRLFVYNGGFLTQGRVRRILQLAGYDIRLGWPDASAGDLVGVWGASPTAPRGEGIAADRGCGILRVEDAFLRSVHPGRSGEPPVGLLLDRTGLHFDAGQPGDLVTMLKTAPLDDAAKLRRARDAMARLKEAQLSKYNAFHPATPAPDPGYVLVVDQVRGDAAVTGSIPFPGADEGRFREMLAFAQEEHPGARIVIKTHPETARGYRPGYFTEADAQGRISLLDAPVSPHVLLEGAIAVYTVSSQLGFEAILAGHKPRVFGQPFYAGWGLTADEFPPPGRHRKLTRAQLFQVAMMDFPTWYDPHNDRLCELEPVIDSLEAQARAWREDRAGWVGAEMRLWKRKPLQQFFGGTKKMSFASGAPKAARSGKNWMVWASKATKAHAGAWNLEDGFLRSRGLGAELVPPLSLILDRQGIYYDPTRQSDLDDLIVEREKLSPAQERRAEDLVMRLVQQEVSKYNLRGIAALPDDLPKGKRILVPGQVEDDASIRLGAGKINTNMKLLQAVRAARPHAVIIYKPHPDVESGLRPGKINAGDWADHVAEHADPMAMLDLVDEVWTMTSLLGFEALLRRVPVTCVGLPFYAGWGLTRDRLEAPHWRKAKPSILGLAHAALIDYPRYFDPQSGLPCSPEVAVDRLITGTIPQPGLGMRLLSKAQGALASYAHLWR</sequence>
<dbReference type="RefSeq" id="WP_058288426.1">
    <property type="nucleotide sequence ID" value="NZ_CYSD01000012.1"/>
</dbReference>
<dbReference type="GO" id="GO:0015774">
    <property type="term" value="P:polysaccharide transport"/>
    <property type="evidence" value="ECO:0007669"/>
    <property type="project" value="InterPro"/>
</dbReference>
<dbReference type="EMBL" id="CYSD01000012">
    <property type="protein sequence ID" value="CUH75209.1"/>
    <property type="molecule type" value="Genomic_DNA"/>
</dbReference>